<reference evidence="3 4" key="1">
    <citation type="submission" date="2018-03" db="EMBL/GenBank/DDBJ databases">
        <title>Comparative genomics illustrates the genes involved in a hyperalkaliphilic mechanisms of Serpentinomonas isolated from highly-alkaline calcium-rich serpentinized springs.</title>
        <authorList>
            <person name="Suzuki S."/>
            <person name="Ishii S."/>
            <person name="Walworth N."/>
            <person name="Bird L."/>
            <person name="Kuenen J.G."/>
            <person name="Nealson K.H."/>
        </authorList>
    </citation>
    <scope>NUCLEOTIDE SEQUENCE [LARGE SCALE GENOMIC DNA]</scope>
    <source>
        <strain evidence="3 4">P1</strain>
    </source>
</reference>
<dbReference type="RefSeq" id="WP_105746907.1">
    <property type="nucleotide sequence ID" value="NZ_PVLQ01000008.1"/>
</dbReference>
<evidence type="ECO:0000259" key="2">
    <source>
        <dbReference type="Pfam" id="PF16036"/>
    </source>
</evidence>
<dbReference type="Pfam" id="PF16036">
    <property type="entry name" value="Chalcone_3"/>
    <property type="match status" value="1"/>
</dbReference>
<dbReference type="AlphaFoldDB" id="A0A2S9K974"/>
<sequence length="203" mass="21949">MSKTRRRIVLALLAAGPVIAWPVAALANGLASAATDPVSASAAAVLDQGRLLSLPGARLAGQGLLRFWGLEVYQARLWVGPGFRPESFASQPFALELEYRRAFKASAIAERSIQEMRRLGSFSDTQARRWQRALQAALPDVRPGDRIVGLNRPGQGVRFEQDGHLLGELADPEFARLFFAIWLAPASPEPALREALLAGLAAD</sequence>
<accession>A0A2S9K974</accession>
<gene>
    <name evidence="3" type="ORF">C6P64_01985</name>
</gene>
<name>A0A2S9K974_9BURK</name>
<proteinExistence type="predicted"/>
<dbReference type="Proteomes" id="UP000238589">
    <property type="component" value="Unassembled WGS sequence"/>
</dbReference>
<dbReference type="EMBL" id="PVLQ01000008">
    <property type="protein sequence ID" value="PRD66925.1"/>
    <property type="molecule type" value="Genomic_DNA"/>
</dbReference>
<keyword evidence="4" id="KW-1185">Reference proteome</keyword>
<feature type="domain" description="Chalcone isomerase" evidence="2">
    <location>
        <begin position="59"/>
        <end position="197"/>
    </location>
</feature>
<organism evidence="3 4">
    <name type="scientific">Malikia granosa</name>
    <dbReference type="NCBI Taxonomy" id="263067"/>
    <lineage>
        <taxon>Bacteria</taxon>
        <taxon>Pseudomonadati</taxon>
        <taxon>Pseudomonadota</taxon>
        <taxon>Betaproteobacteria</taxon>
        <taxon>Burkholderiales</taxon>
        <taxon>Comamonadaceae</taxon>
        <taxon>Malikia</taxon>
    </lineage>
</organism>
<keyword evidence="1" id="KW-0732">Signal</keyword>
<protein>
    <recommendedName>
        <fullName evidence="2">Chalcone isomerase domain-containing protein</fullName>
    </recommendedName>
</protein>
<dbReference type="InterPro" id="IPR016087">
    <property type="entry name" value="Chalcone_isomerase"/>
</dbReference>
<evidence type="ECO:0000313" key="3">
    <source>
        <dbReference type="EMBL" id="PRD66925.1"/>
    </source>
</evidence>
<feature type="signal peptide" evidence="1">
    <location>
        <begin position="1"/>
        <end position="27"/>
    </location>
</feature>
<feature type="chain" id="PRO_5015646417" description="Chalcone isomerase domain-containing protein" evidence="1">
    <location>
        <begin position="28"/>
        <end position="203"/>
    </location>
</feature>
<evidence type="ECO:0000313" key="4">
    <source>
        <dbReference type="Proteomes" id="UP000238589"/>
    </source>
</evidence>
<dbReference type="OrthoDB" id="8527419at2"/>
<evidence type="ECO:0000256" key="1">
    <source>
        <dbReference type="SAM" id="SignalP"/>
    </source>
</evidence>
<comment type="caution">
    <text evidence="3">The sequence shown here is derived from an EMBL/GenBank/DDBJ whole genome shotgun (WGS) entry which is preliminary data.</text>
</comment>